<feature type="signal peptide" evidence="1">
    <location>
        <begin position="1"/>
        <end position="23"/>
    </location>
</feature>
<dbReference type="EMBL" id="GAMC01006036">
    <property type="protein sequence ID" value="JAC00520.1"/>
    <property type="molecule type" value="mRNA"/>
</dbReference>
<evidence type="ECO:0000313" key="2">
    <source>
        <dbReference type="EMBL" id="JAC00520.1"/>
    </source>
</evidence>
<feature type="chain" id="PRO_5004906925" evidence="1">
    <location>
        <begin position="24"/>
        <end position="206"/>
    </location>
</feature>
<dbReference type="OrthoDB" id="8057471at2759"/>
<reference evidence="2" key="2">
    <citation type="journal article" date="2014" name="BMC Genomics">
        <title>A genomic perspective to assessing quality of mass-reared SIT flies used in Mediterranean fruit fly (Ceratitis capitata) eradication in California.</title>
        <authorList>
            <person name="Calla B."/>
            <person name="Hall B."/>
            <person name="Hou S."/>
            <person name="Geib S.M."/>
        </authorList>
    </citation>
    <scope>NUCLEOTIDE SEQUENCE</scope>
</reference>
<organism evidence="2">
    <name type="scientific">Ceratitis capitata</name>
    <name type="common">Mediterranean fruit fly</name>
    <name type="synonym">Tephritis capitata</name>
    <dbReference type="NCBI Taxonomy" id="7213"/>
    <lineage>
        <taxon>Eukaryota</taxon>
        <taxon>Metazoa</taxon>
        <taxon>Ecdysozoa</taxon>
        <taxon>Arthropoda</taxon>
        <taxon>Hexapoda</taxon>
        <taxon>Insecta</taxon>
        <taxon>Pterygota</taxon>
        <taxon>Neoptera</taxon>
        <taxon>Endopterygota</taxon>
        <taxon>Diptera</taxon>
        <taxon>Brachycera</taxon>
        <taxon>Muscomorpha</taxon>
        <taxon>Tephritoidea</taxon>
        <taxon>Tephritidae</taxon>
        <taxon>Ceratitis</taxon>
        <taxon>Ceratitis</taxon>
    </lineage>
</organism>
<reference evidence="2" key="1">
    <citation type="submission" date="2013-07" db="EMBL/GenBank/DDBJ databases">
        <authorList>
            <person name="Geib S."/>
        </authorList>
    </citation>
    <scope>NUCLEOTIDE SEQUENCE</scope>
</reference>
<evidence type="ECO:0000256" key="1">
    <source>
        <dbReference type="SAM" id="SignalP"/>
    </source>
</evidence>
<keyword evidence="1" id="KW-0732">Signal</keyword>
<proteinExistence type="evidence at transcript level"/>
<name>W8CA66_CERCA</name>
<accession>W8CA66</accession>
<protein>
    <submittedName>
        <fullName evidence="2">Uncharacterized protein</fullName>
    </submittedName>
</protein>
<sequence>MLSSIKSSIYPLLLLLLITLSAAYTLPQILETTTIATEIETLLPVAETTTTVKTTIIVKGNTTTTTTPTKATTTTATALLKSTTTAKLLLLQNNTPSQQKIEDYGKSVKIFFPTPSDSEEESKFDVYGWKTTPLPNGNKMIFDNKPTTTSTEASVVIETTTTHLEANNATTNATILSFDDRVGILNLAPHCPDGFVIVNQRCHKSA</sequence>
<dbReference type="AlphaFoldDB" id="W8CA66"/>